<feature type="coiled-coil region" evidence="5">
    <location>
        <begin position="153"/>
        <end position="187"/>
    </location>
</feature>
<sequence>MEITFTGNTGNDVGISTAGYRTNKFNQKEWRENNYALYLQSFKDRENSEKSRNDATNLINSTEAILRRIDDVTKKLGERILDISFWKFELERVIQDLLAETDLLVALKKQLENAYRATELPLHIVTDNLNCRLRRQGIDLVEDPVEMALLKEMKIINDVRDLLKKTIARAEQQIEANRDAKQKLEMDWSDKKEALEIDNRCGMLRDHHTDKQFYPGSAKFQENQSSPESWAQHTHDNIIMAENERMSSIQLQGLIQNILEDTSKDMVEQHNNVLKEFQKHLQELDDSKFKLQTHLKKICREISDAEKSIEDLNKAIRDKEDQLKKAQTRLEARSHRPGVELCRDIPQYKLISEVDEINNAITALTEHRDGSNQLKNLQDTRMCLEKELSNKINSIFIDRQKCLTVRERYPSSLRLKGLQ</sequence>
<dbReference type="GO" id="GO:0015630">
    <property type="term" value="C:microtubule cytoskeleton"/>
    <property type="evidence" value="ECO:0007669"/>
    <property type="project" value="UniProtKB-UniRule"/>
</dbReference>
<evidence type="ECO:0000256" key="3">
    <source>
        <dbReference type="ARBA" id="ARBA00023054"/>
    </source>
</evidence>
<dbReference type="InterPro" id="IPR048256">
    <property type="entry name" value="Tektin-like"/>
</dbReference>
<reference evidence="6" key="1">
    <citation type="submission" date="2021-01" db="EMBL/GenBank/DDBJ databases">
        <authorList>
            <person name="Li R."/>
            <person name="Bekaert M."/>
        </authorList>
    </citation>
    <scope>NUCLEOTIDE SEQUENCE</scope>
    <source>
        <strain evidence="6">Farmed</strain>
    </source>
</reference>
<gene>
    <name evidence="6" type="ORF">SPHA_66891</name>
</gene>
<dbReference type="PANTHER" id="PTHR19960:SF12">
    <property type="entry name" value="TEKTIN-4"/>
    <property type="match status" value="1"/>
</dbReference>
<dbReference type="GO" id="GO:0036126">
    <property type="term" value="C:sperm flagellum"/>
    <property type="evidence" value="ECO:0007669"/>
    <property type="project" value="TreeGrafter"/>
</dbReference>
<comment type="caution">
    <text evidence="6">The sequence shown here is derived from an EMBL/GenBank/DDBJ whole genome shotgun (WGS) entry which is preliminary data.</text>
</comment>
<dbReference type="InterPro" id="IPR000435">
    <property type="entry name" value="Tektins"/>
</dbReference>
<evidence type="ECO:0000256" key="2">
    <source>
        <dbReference type="ARBA" id="ARBA00022490"/>
    </source>
</evidence>
<dbReference type="OrthoDB" id="5788000at2759"/>
<keyword evidence="4" id="KW-0966">Cell projection</keyword>
<evidence type="ECO:0000256" key="5">
    <source>
        <dbReference type="SAM" id="Coils"/>
    </source>
</evidence>
<keyword evidence="3 5" id="KW-0175">Coiled coil</keyword>
<evidence type="ECO:0000256" key="1">
    <source>
        <dbReference type="ARBA" id="ARBA00007209"/>
    </source>
</evidence>
<feature type="coiled-coil region" evidence="5">
    <location>
        <begin position="367"/>
        <end position="394"/>
    </location>
</feature>
<dbReference type="Pfam" id="PF03148">
    <property type="entry name" value="Tektin"/>
    <property type="match status" value="1"/>
</dbReference>
<evidence type="ECO:0000256" key="4">
    <source>
        <dbReference type="RuleBase" id="RU367040"/>
    </source>
</evidence>
<protein>
    <recommendedName>
        <fullName evidence="4">Tektin</fullName>
    </recommendedName>
</protein>
<accession>A0A812E5A4</accession>
<evidence type="ECO:0000313" key="6">
    <source>
        <dbReference type="EMBL" id="CAE1316077.1"/>
    </source>
</evidence>
<evidence type="ECO:0000313" key="7">
    <source>
        <dbReference type="Proteomes" id="UP000597762"/>
    </source>
</evidence>
<dbReference type="EMBL" id="CAHIKZ030004831">
    <property type="protein sequence ID" value="CAE1316077.1"/>
    <property type="molecule type" value="Genomic_DNA"/>
</dbReference>
<dbReference type="PANTHER" id="PTHR19960">
    <property type="entry name" value="TEKTIN"/>
    <property type="match status" value="1"/>
</dbReference>
<organism evidence="6 7">
    <name type="scientific">Acanthosepion pharaonis</name>
    <name type="common">Pharaoh cuttlefish</name>
    <name type="synonym">Sepia pharaonis</name>
    <dbReference type="NCBI Taxonomy" id="158019"/>
    <lineage>
        <taxon>Eukaryota</taxon>
        <taxon>Metazoa</taxon>
        <taxon>Spiralia</taxon>
        <taxon>Lophotrochozoa</taxon>
        <taxon>Mollusca</taxon>
        <taxon>Cephalopoda</taxon>
        <taxon>Coleoidea</taxon>
        <taxon>Decapodiformes</taxon>
        <taxon>Sepiida</taxon>
        <taxon>Sepiina</taxon>
        <taxon>Sepiidae</taxon>
        <taxon>Acanthosepion</taxon>
    </lineage>
</organism>
<keyword evidence="4" id="KW-0969">Cilium</keyword>
<dbReference type="GO" id="GO:0060271">
    <property type="term" value="P:cilium assembly"/>
    <property type="evidence" value="ECO:0007669"/>
    <property type="project" value="UniProtKB-UniRule"/>
</dbReference>
<dbReference type="Proteomes" id="UP000597762">
    <property type="component" value="Unassembled WGS sequence"/>
</dbReference>
<dbReference type="GO" id="GO:0005930">
    <property type="term" value="C:axoneme"/>
    <property type="evidence" value="ECO:0007669"/>
    <property type="project" value="UniProtKB-SubCell"/>
</dbReference>
<keyword evidence="4" id="KW-0282">Flagellum</keyword>
<keyword evidence="2" id="KW-0963">Cytoplasm</keyword>
<feature type="coiled-coil region" evidence="5">
    <location>
        <begin position="267"/>
        <end position="336"/>
    </location>
</feature>
<name>A0A812E5A4_ACAPH</name>
<dbReference type="GO" id="GO:0060294">
    <property type="term" value="P:cilium movement involved in cell motility"/>
    <property type="evidence" value="ECO:0007669"/>
    <property type="project" value="UniProtKB-UniRule"/>
</dbReference>
<proteinExistence type="inferred from homology"/>
<comment type="similarity">
    <text evidence="1 4">Belongs to the tektin family.</text>
</comment>
<keyword evidence="7" id="KW-1185">Reference proteome</keyword>
<dbReference type="GO" id="GO:0005634">
    <property type="term" value="C:nucleus"/>
    <property type="evidence" value="ECO:0007669"/>
    <property type="project" value="TreeGrafter"/>
</dbReference>
<comment type="subcellular location">
    <subcellularLocation>
        <location evidence="4">Cytoplasm</location>
        <location evidence="4">Cytoskeleton</location>
        <location evidence="4">Cilium axoneme</location>
    </subcellularLocation>
</comment>
<dbReference type="AlphaFoldDB" id="A0A812E5A4"/>
<dbReference type="PRINTS" id="PR00511">
    <property type="entry name" value="TEKTIN"/>
</dbReference>